<proteinExistence type="predicted"/>
<dbReference type="RefSeq" id="WP_048595959.1">
    <property type="nucleotide sequence ID" value="NZ_CVLB01000003.1"/>
</dbReference>
<dbReference type="PANTHER" id="PTHR44591:SF14">
    <property type="entry name" value="PROTEIN PILG"/>
    <property type="match status" value="1"/>
</dbReference>
<dbReference type="OrthoDB" id="9786548at2"/>
<gene>
    <name evidence="6" type="ORF">BRSU_2566</name>
</gene>
<dbReference type="GO" id="GO:0000160">
    <property type="term" value="P:phosphorelay signal transduction system"/>
    <property type="evidence" value="ECO:0007669"/>
    <property type="project" value="UniProtKB-KW"/>
</dbReference>
<evidence type="ECO:0000313" key="7">
    <source>
        <dbReference type="Proteomes" id="UP000043763"/>
    </source>
</evidence>
<sequence>MNENILVVEHRADLLDRFVDLLRERHYNPIATKSRAQAVNISNESTLDLILLDADIGDSQGLQLLDTFKNQESTKGTPVILLSTPYRKMEFIEEAINLGIDGLIFIPFDEMELVVRVNSCLKYRKLYVEHQKLIKQADYLQNSLTDMTEVSNRNYQSYKDAQKKYDDILNVDLETGLWNKKEFYEQFTRLLYETVRHEETIVLACFSIDGLDSIISEYGIIAAEEIMLKFTEVLRRTTRREDILARFDNNEFMVAFNRMNIRLYDKKLEEIRSFVDKNELEYNGIIIKYTISAGISYTAYKKNYHIEGMEKEIAPVLLALHNAKRRGFASLFVHPTLIKK</sequence>
<feature type="domain" description="GGDEF" evidence="5">
    <location>
        <begin position="199"/>
        <end position="336"/>
    </location>
</feature>
<dbReference type="Pfam" id="PF00072">
    <property type="entry name" value="Response_reg"/>
    <property type="match status" value="1"/>
</dbReference>
<dbReference type="SMART" id="SM00267">
    <property type="entry name" value="GGDEF"/>
    <property type="match status" value="1"/>
</dbReference>
<evidence type="ECO:0000259" key="4">
    <source>
        <dbReference type="PROSITE" id="PS50110"/>
    </source>
</evidence>
<dbReference type="GO" id="GO:0016301">
    <property type="term" value="F:kinase activity"/>
    <property type="evidence" value="ECO:0007669"/>
    <property type="project" value="UniProtKB-KW"/>
</dbReference>
<name>A0A0G4KB25_9SPIR</name>
<keyword evidence="1 3" id="KW-0597">Phosphoprotein</keyword>
<evidence type="ECO:0000313" key="6">
    <source>
        <dbReference type="EMBL" id="CRF35304.1"/>
    </source>
</evidence>
<evidence type="ECO:0000256" key="2">
    <source>
        <dbReference type="ARBA" id="ARBA00023012"/>
    </source>
</evidence>
<dbReference type="EMBL" id="CVLB01000003">
    <property type="protein sequence ID" value="CRF35304.1"/>
    <property type="molecule type" value="Genomic_DNA"/>
</dbReference>
<organism evidence="6 7">
    <name type="scientific">Brachyspira suanatina</name>
    <dbReference type="NCBI Taxonomy" id="381802"/>
    <lineage>
        <taxon>Bacteria</taxon>
        <taxon>Pseudomonadati</taxon>
        <taxon>Spirochaetota</taxon>
        <taxon>Spirochaetia</taxon>
        <taxon>Brachyspirales</taxon>
        <taxon>Brachyspiraceae</taxon>
        <taxon>Brachyspira</taxon>
    </lineage>
</organism>
<dbReference type="PROSITE" id="PS50887">
    <property type="entry name" value="GGDEF"/>
    <property type="match status" value="1"/>
</dbReference>
<dbReference type="NCBIfam" id="TIGR00254">
    <property type="entry name" value="GGDEF"/>
    <property type="match status" value="1"/>
</dbReference>
<keyword evidence="6" id="KW-0418">Kinase</keyword>
<dbReference type="PROSITE" id="PS50110">
    <property type="entry name" value="RESPONSE_REGULATORY"/>
    <property type="match status" value="1"/>
</dbReference>
<reference evidence="7" key="1">
    <citation type="submission" date="2015-04" db="EMBL/GenBank/DDBJ databases">
        <authorList>
            <person name="Mushtaq Mamoona"/>
        </authorList>
    </citation>
    <scope>NUCLEOTIDE SEQUENCE [LARGE SCALE GENOMIC DNA]</scope>
    <source>
        <strain evidence="7">AN4859/03</strain>
    </source>
</reference>
<dbReference type="InterPro" id="IPR050595">
    <property type="entry name" value="Bact_response_regulator"/>
</dbReference>
<evidence type="ECO:0000259" key="5">
    <source>
        <dbReference type="PROSITE" id="PS50887"/>
    </source>
</evidence>
<dbReference type="Gene3D" id="3.40.50.2300">
    <property type="match status" value="1"/>
</dbReference>
<dbReference type="Gene3D" id="3.30.70.270">
    <property type="match status" value="1"/>
</dbReference>
<dbReference type="InterPro" id="IPR043128">
    <property type="entry name" value="Rev_trsase/Diguanyl_cyclase"/>
</dbReference>
<dbReference type="InterPro" id="IPR001789">
    <property type="entry name" value="Sig_transdc_resp-reg_receiver"/>
</dbReference>
<keyword evidence="7" id="KW-1185">Reference proteome</keyword>
<dbReference type="InterPro" id="IPR000160">
    <property type="entry name" value="GGDEF_dom"/>
</dbReference>
<dbReference type="InterPro" id="IPR029787">
    <property type="entry name" value="Nucleotide_cyclase"/>
</dbReference>
<keyword evidence="2" id="KW-0902">Two-component regulatory system</keyword>
<dbReference type="Pfam" id="PF00990">
    <property type="entry name" value="GGDEF"/>
    <property type="match status" value="1"/>
</dbReference>
<evidence type="ECO:0000256" key="1">
    <source>
        <dbReference type="ARBA" id="ARBA00022553"/>
    </source>
</evidence>
<dbReference type="Proteomes" id="UP000043763">
    <property type="component" value="Unassembled WGS sequence"/>
</dbReference>
<dbReference type="SUPFAM" id="SSF55073">
    <property type="entry name" value="Nucleotide cyclase"/>
    <property type="match status" value="1"/>
</dbReference>
<dbReference type="AlphaFoldDB" id="A0A0G4KB25"/>
<keyword evidence="6" id="KW-0808">Transferase</keyword>
<dbReference type="PANTHER" id="PTHR44591">
    <property type="entry name" value="STRESS RESPONSE REGULATOR PROTEIN 1"/>
    <property type="match status" value="1"/>
</dbReference>
<accession>A0A0G4KB25</accession>
<protein>
    <submittedName>
        <fullName evidence="6">Hisitidine kinase</fullName>
    </submittedName>
</protein>
<feature type="domain" description="Response regulatory" evidence="4">
    <location>
        <begin position="4"/>
        <end position="121"/>
    </location>
</feature>
<dbReference type="SMART" id="SM00448">
    <property type="entry name" value="REC"/>
    <property type="match status" value="1"/>
</dbReference>
<evidence type="ECO:0000256" key="3">
    <source>
        <dbReference type="PROSITE-ProRule" id="PRU00169"/>
    </source>
</evidence>
<dbReference type="InterPro" id="IPR011006">
    <property type="entry name" value="CheY-like_superfamily"/>
</dbReference>
<dbReference type="SUPFAM" id="SSF52172">
    <property type="entry name" value="CheY-like"/>
    <property type="match status" value="1"/>
</dbReference>
<feature type="modified residue" description="4-aspartylphosphate" evidence="3">
    <location>
        <position position="53"/>
    </location>
</feature>